<reference evidence="6" key="1">
    <citation type="submission" date="2020-05" db="EMBL/GenBank/DDBJ databases">
        <authorList>
            <person name="Chiriac C."/>
            <person name="Salcher M."/>
            <person name="Ghai R."/>
            <person name="Kavagutti S V."/>
        </authorList>
    </citation>
    <scope>NUCLEOTIDE SEQUENCE</scope>
</reference>
<dbReference type="EMBL" id="CAEZVF010000158">
    <property type="protein sequence ID" value="CAB4626363.1"/>
    <property type="molecule type" value="Genomic_DNA"/>
</dbReference>
<dbReference type="InterPro" id="IPR006680">
    <property type="entry name" value="Amidohydro-rel"/>
</dbReference>
<organism evidence="6">
    <name type="scientific">freshwater metagenome</name>
    <dbReference type="NCBI Taxonomy" id="449393"/>
    <lineage>
        <taxon>unclassified sequences</taxon>
        <taxon>metagenomes</taxon>
        <taxon>ecological metagenomes</taxon>
    </lineage>
</organism>
<evidence type="ECO:0000256" key="2">
    <source>
        <dbReference type="ARBA" id="ARBA00022801"/>
    </source>
</evidence>
<dbReference type="SUPFAM" id="SSF51338">
    <property type="entry name" value="Composite domain of metallo-dependent hydrolases"/>
    <property type="match status" value="1"/>
</dbReference>
<dbReference type="SUPFAM" id="SSF51556">
    <property type="entry name" value="Metallo-dependent hydrolases"/>
    <property type="match status" value="1"/>
</dbReference>
<dbReference type="InterPro" id="IPR054418">
    <property type="entry name" value="MQNX/HUTI_composite_N"/>
</dbReference>
<dbReference type="GO" id="GO:0016810">
    <property type="term" value="F:hydrolase activity, acting on carbon-nitrogen (but not peptide) bonds"/>
    <property type="evidence" value="ECO:0007669"/>
    <property type="project" value="InterPro"/>
</dbReference>
<protein>
    <submittedName>
        <fullName evidence="6">Unannotated protein</fullName>
    </submittedName>
</protein>
<keyword evidence="2" id="KW-0378">Hydrolase</keyword>
<evidence type="ECO:0000256" key="3">
    <source>
        <dbReference type="ARBA" id="ARBA00022833"/>
    </source>
</evidence>
<keyword evidence="1" id="KW-0479">Metal-binding</keyword>
<keyword evidence="3" id="KW-0862">Zinc</keyword>
<evidence type="ECO:0000259" key="4">
    <source>
        <dbReference type="Pfam" id="PF01979"/>
    </source>
</evidence>
<sequence length="437" mass="45185">MTATLHTAPVVVTNAPTTGSDDAGVIRDGAVLIDNGVIADVGPAADLAAKHPTAKRRDHAGVLTPGLVNAHSHLQYAAYADLASSGLPFSPWIAQMVERRLVTTDEQWAESARTGAFLALRSGTTAVADIVTDIPALAPIARSGLRGISYVEALGADDDQWNADRAGEVDNALDVAMAQTRAAGISPHSLYTLSRHAFTESMRRGRELGLRAHTHLAESADEVEFVAVGTGLLADMANNIGWKMDAISCGGFAHTPTTELDGLEGLGADVHVAHGVHCDSADRALLRERGTAVAICVRSNKILGAGRPPIADYLAEGSPIGIGTDSLASSPSLDLLEEARAARDLALSQGYDLPDLNARIWQAITLGGAFCLGLDGRELSGGRADQVGVLAVGALGDLAVFDVPTAGDPFAALIDHGAGECVATVLGGTFVHRRGGQ</sequence>
<dbReference type="PANTHER" id="PTHR43794">
    <property type="entry name" value="AMINOHYDROLASE SSNA-RELATED"/>
    <property type="match status" value="1"/>
</dbReference>
<dbReference type="InterPro" id="IPR011059">
    <property type="entry name" value="Metal-dep_hydrolase_composite"/>
</dbReference>
<dbReference type="AlphaFoldDB" id="A0A6J6IPV7"/>
<dbReference type="GO" id="GO:0046872">
    <property type="term" value="F:metal ion binding"/>
    <property type="evidence" value="ECO:0007669"/>
    <property type="project" value="UniProtKB-KW"/>
</dbReference>
<evidence type="ECO:0000313" key="6">
    <source>
        <dbReference type="EMBL" id="CAB4626363.1"/>
    </source>
</evidence>
<gene>
    <name evidence="6" type="ORF">UFOPK1939_00956</name>
</gene>
<evidence type="ECO:0000256" key="1">
    <source>
        <dbReference type="ARBA" id="ARBA00022723"/>
    </source>
</evidence>
<accession>A0A6J6IPV7</accession>
<feature type="domain" description="Amidohydrolase-related" evidence="4">
    <location>
        <begin position="62"/>
        <end position="410"/>
    </location>
</feature>
<feature type="domain" description="Aminodeoxyfutalosine deaminase/Imidazolonepropionase-like composite" evidence="5">
    <location>
        <begin position="29"/>
        <end position="54"/>
    </location>
</feature>
<evidence type="ECO:0000259" key="5">
    <source>
        <dbReference type="Pfam" id="PF22039"/>
    </source>
</evidence>
<dbReference type="PANTHER" id="PTHR43794:SF11">
    <property type="entry name" value="AMIDOHYDROLASE-RELATED DOMAIN-CONTAINING PROTEIN"/>
    <property type="match status" value="1"/>
</dbReference>
<proteinExistence type="predicted"/>
<dbReference type="Gene3D" id="3.20.20.140">
    <property type="entry name" value="Metal-dependent hydrolases"/>
    <property type="match status" value="1"/>
</dbReference>
<name>A0A6J6IPV7_9ZZZZ</name>
<dbReference type="InterPro" id="IPR050287">
    <property type="entry name" value="MTA/SAH_deaminase"/>
</dbReference>
<dbReference type="InterPro" id="IPR032466">
    <property type="entry name" value="Metal_Hydrolase"/>
</dbReference>
<dbReference type="Pfam" id="PF01979">
    <property type="entry name" value="Amidohydro_1"/>
    <property type="match status" value="1"/>
</dbReference>
<dbReference type="Pfam" id="PF22039">
    <property type="entry name" value="HUTI_composite_bact"/>
    <property type="match status" value="1"/>
</dbReference>